<reference evidence="3" key="2">
    <citation type="journal article" date="2017" name="J. Anim. Genet.">
        <title>Multiple reference genome sequences of hot pepper reveal the massive evolution of plant disease resistance genes by retroduplication.</title>
        <authorList>
            <person name="Kim S."/>
            <person name="Park J."/>
            <person name="Yeom S.-I."/>
            <person name="Kim Y.-M."/>
            <person name="Seo E."/>
            <person name="Kim K.-T."/>
            <person name="Kim M.-S."/>
            <person name="Lee J.M."/>
            <person name="Cheong K."/>
            <person name="Shin H.-S."/>
            <person name="Kim S.-B."/>
            <person name="Han K."/>
            <person name="Lee J."/>
            <person name="Park M."/>
            <person name="Lee H.-A."/>
            <person name="Lee H.-Y."/>
            <person name="Lee Y."/>
            <person name="Oh S."/>
            <person name="Lee J.H."/>
            <person name="Choi E."/>
            <person name="Choi E."/>
            <person name="Lee S.E."/>
            <person name="Jeon J."/>
            <person name="Kim H."/>
            <person name="Choi G."/>
            <person name="Song H."/>
            <person name="Lee J."/>
            <person name="Lee S.-C."/>
            <person name="Kwon J.-K."/>
            <person name="Lee H.-Y."/>
            <person name="Koo N."/>
            <person name="Hong Y."/>
            <person name="Kim R.W."/>
            <person name="Kang W.-H."/>
            <person name="Huh J.H."/>
            <person name="Kang B.-C."/>
            <person name="Yang T.-J."/>
            <person name="Lee Y.-H."/>
            <person name="Bennetzen J.L."/>
            <person name="Choi D."/>
        </authorList>
    </citation>
    <scope>NUCLEOTIDE SEQUENCE [LARGE SCALE GENOMIC DNA]</scope>
    <source>
        <strain evidence="3">cv. PBC81</strain>
    </source>
</reference>
<reference evidence="2 3" key="1">
    <citation type="journal article" date="2017" name="Genome Biol.">
        <title>New reference genome sequences of hot pepper reveal the massive evolution of plant disease-resistance genes by retroduplication.</title>
        <authorList>
            <person name="Kim S."/>
            <person name="Park J."/>
            <person name="Yeom S.I."/>
            <person name="Kim Y.M."/>
            <person name="Seo E."/>
            <person name="Kim K.T."/>
            <person name="Kim M.S."/>
            <person name="Lee J.M."/>
            <person name="Cheong K."/>
            <person name="Shin H.S."/>
            <person name="Kim S.B."/>
            <person name="Han K."/>
            <person name="Lee J."/>
            <person name="Park M."/>
            <person name="Lee H.A."/>
            <person name="Lee H.Y."/>
            <person name="Lee Y."/>
            <person name="Oh S."/>
            <person name="Lee J.H."/>
            <person name="Choi E."/>
            <person name="Choi E."/>
            <person name="Lee S.E."/>
            <person name="Jeon J."/>
            <person name="Kim H."/>
            <person name="Choi G."/>
            <person name="Song H."/>
            <person name="Lee J."/>
            <person name="Lee S.C."/>
            <person name="Kwon J.K."/>
            <person name="Lee H.Y."/>
            <person name="Koo N."/>
            <person name="Hong Y."/>
            <person name="Kim R.W."/>
            <person name="Kang W.H."/>
            <person name="Huh J.H."/>
            <person name="Kang B.C."/>
            <person name="Yang T.J."/>
            <person name="Lee Y.H."/>
            <person name="Bennetzen J.L."/>
            <person name="Choi D."/>
        </authorList>
    </citation>
    <scope>NUCLEOTIDE SEQUENCE [LARGE SCALE GENOMIC DNA]</scope>
    <source>
        <strain evidence="3">cv. PBC81</strain>
    </source>
</reference>
<evidence type="ECO:0000313" key="3">
    <source>
        <dbReference type="Proteomes" id="UP000224567"/>
    </source>
</evidence>
<keyword evidence="3" id="KW-1185">Reference proteome</keyword>
<sequence length="143" mass="16867">MEKQCGLGLEYDNDKDRLSHRPEDVELDDWKRLVEHFGSDKFKRNPLTGEKETPYKIWEIKHTRKVQQLIVEQLSEEIENFMTSDKILSSILGERLGYVQKKGYGKNPPKRIQTQQANIESNMSSAIESMRQEIQLDMERKLQ</sequence>
<dbReference type="AlphaFoldDB" id="A0A2G2WJK1"/>
<dbReference type="PANTHER" id="PTHR33499">
    <property type="entry name" value="OS12G0282400 PROTEIN-RELATED"/>
    <property type="match status" value="1"/>
</dbReference>
<evidence type="ECO:0000256" key="1">
    <source>
        <dbReference type="SAM" id="MobiDB-lite"/>
    </source>
</evidence>
<accession>A0A2G2WJK1</accession>
<comment type="caution">
    <text evidence="2">The sequence shown here is derived from an EMBL/GenBank/DDBJ whole genome shotgun (WGS) entry which is preliminary data.</text>
</comment>
<organism evidence="2 3">
    <name type="scientific">Capsicum baccatum</name>
    <name type="common">Peruvian pepper</name>
    <dbReference type="NCBI Taxonomy" id="33114"/>
    <lineage>
        <taxon>Eukaryota</taxon>
        <taxon>Viridiplantae</taxon>
        <taxon>Streptophyta</taxon>
        <taxon>Embryophyta</taxon>
        <taxon>Tracheophyta</taxon>
        <taxon>Spermatophyta</taxon>
        <taxon>Magnoliopsida</taxon>
        <taxon>eudicotyledons</taxon>
        <taxon>Gunneridae</taxon>
        <taxon>Pentapetalae</taxon>
        <taxon>asterids</taxon>
        <taxon>lamiids</taxon>
        <taxon>Solanales</taxon>
        <taxon>Solanaceae</taxon>
        <taxon>Solanoideae</taxon>
        <taxon>Capsiceae</taxon>
        <taxon>Capsicum</taxon>
    </lineage>
</organism>
<name>A0A2G2WJK1_CAPBA</name>
<dbReference type="EMBL" id="MLFT02000006">
    <property type="protein sequence ID" value="PHT45349.1"/>
    <property type="molecule type" value="Genomic_DNA"/>
</dbReference>
<dbReference type="Proteomes" id="UP000224567">
    <property type="component" value="Unassembled WGS sequence"/>
</dbReference>
<evidence type="ECO:0000313" key="2">
    <source>
        <dbReference type="EMBL" id="PHT45349.1"/>
    </source>
</evidence>
<protein>
    <submittedName>
        <fullName evidence="2">Uncharacterized protein</fullName>
    </submittedName>
</protein>
<dbReference type="OrthoDB" id="1693841at2759"/>
<proteinExistence type="predicted"/>
<dbReference type="PANTHER" id="PTHR33499:SF27">
    <property type="entry name" value="TRANSPOSASE TNP1_EN_SPM-LIKE DOMAIN-CONTAINING PROTEIN"/>
    <property type="match status" value="1"/>
</dbReference>
<feature type="region of interest" description="Disordered" evidence="1">
    <location>
        <begin position="1"/>
        <end position="20"/>
    </location>
</feature>
<gene>
    <name evidence="2" type="ORF">CQW23_14507</name>
</gene>